<evidence type="ECO:0000313" key="2">
    <source>
        <dbReference type="EMBL" id="EMO9458285.1"/>
    </source>
</evidence>
<evidence type="ECO:0000256" key="1">
    <source>
        <dbReference type="SAM" id="Phobius"/>
    </source>
</evidence>
<proteinExistence type="predicted"/>
<sequence>MKFWLLTIVTLLVQFSWIGIFPESYREWAYIPWCVADFGIVAVYFFLPRSVDV</sequence>
<comment type="caution">
    <text evidence="2">The sequence shown here is derived from an EMBL/GenBank/DDBJ whole genome shotgun (WGS) entry which is preliminary data.</text>
</comment>
<keyword evidence="1" id="KW-0812">Transmembrane</keyword>
<organism evidence="2">
    <name type="scientific">Morganella morganii</name>
    <name type="common">Proteus morganii</name>
    <dbReference type="NCBI Taxonomy" id="582"/>
    <lineage>
        <taxon>Bacteria</taxon>
        <taxon>Pseudomonadati</taxon>
        <taxon>Pseudomonadota</taxon>
        <taxon>Gammaproteobacteria</taxon>
        <taxon>Enterobacterales</taxon>
        <taxon>Morganellaceae</taxon>
        <taxon>Morganella</taxon>
    </lineage>
</organism>
<name>A0AAI9HUZ2_MORMO</name>
<keyword evidence="1" id="KW-0472">Membrane</keyword>
<keyword evidence="1" id="KW-1133">Transmembrane helix</keyword>
<feature type="transmembrane region" description="Helical" evidence="1">
    <location>
        <begin position="28"/>
        <end position="47"/>
    </location>
</feature>
<dbReference type="AlphaFoldDB" id="A0AAI9HUZ2"/>
<protein>
    <submittedName>
        <fullName evidence="2">Uncharacterized protein</fullName>
    </submittedName>
</protein>
<gene>
    <name evidence="2" type="ORF">PN925_003698</name>
</gene>
<accession>A0AAI9HUZ2</accession>
<dbReference type="EMBL" id="ABKJEP030000080">
    <property type="protein sequence ID" value="EMO9458285.1"/>
    <property type="molecule type" value="Genomic_DNA"/>
</dbReference>
<reference evidence="2" key="1">
    <citation type="submission" date="2024-02" db="EMBL/GenBank/DDBJ databases">
        <authorList>
            <consortium name="Clinical and Environmental Microbiology Branch: Whole genome sequencing antimicrobial resistance pathogens in the healthcare setting"/>
        </authorList>
    </citation>
    <scope>NUCLEOTIDE SEQUENCE</scope>
    <source>
        <strain evidence="2">2023KU-00017</strain>
    </source>
</reference>